<dbReference type="Proteomes" id="UP000515154">
    <property type="component" value="Unplaced"/>
</dbReference>
<evidence type="ECO:0000313" key="1">
    <source>
        <dbReference type="Proteomes" id="UP000515154"/>
    </source>
</evidence>
<protein>
    <submittedName>
        <fullName evidence="2">Uncharacterized protein LOC115232201</fullName>
    </submittedName>
</protein>
<accession>A0A6P7TZM4</accession>
<organism evidence="1 2">
    <name type="scientific">Octopus sinensis</name>
    <name type="common">East Asian common octopus</name>
    <dbReference type="NCBI Taxonomy" id="2607531"/>
    <lineage>
        <taxon>Eukaryota</taxon>
        <taxon>Metazoa</taxon>
        <taxon>Spiralia</taxon>
        <taxon>Lophotrochozoa</taxon>
        <taxon>Mollusca</taxon>
        <taxon>Cephalopoda</taxon>
        <taxon>Coleoidea</taxon>
        <taxon>Octopodiformes</taxon>
        <taxon>Octopoda</taxon>
        <taxon>Incirrata</taxon>
        <taxon>Octopodidae</taxon>
        <taxon>Octopus</taxon>
    </lineage>
</organism>
<sequence length="475" mass="53779">MGPHNATRANGVKEDLVGDAAKTNLHSLSAIIGNVNGVSEGEWVSQIALAAKQRLGRMPRGGWNLVLDKFNEKYSAKCSSLCQLKSMARRNNNVQGRCDSSRVQDDVDVEISSFRNCLEELKFQIGKVQSIQRDSRKPTPKVQRRMVKTDILAGLNSAIYHITKDDPPQDINQITDILYAVQCAYLALTTRARPQSTWLENTERKISKLADEIDTVRSFSKQTLPQAEKQKAMDVLCRYGYKKSKKGELTRIETLLNDLIRIKKKQISIHSSRKNFRKDNACFELNRRRFYRNLSSSNEATLYGFGDGECLSFWEDVWSKKNMGPVVYDFVGVRCTGGETMRPHFTSDFIMDMLKCAPDWKACGCDGTYNFFLKKMDSLHGFLCKEIVRIINGEYTPDSWFYTGVTYLIPKKSECETPKDLRPITCMPTLYKLVTKCVNAKLADFIEAFGLISDNQLGRGSNVKVPKSKPSLTNA</sequence>
<keyword evidence="1" id="KW-1185">Reference proteome</keyword>
<dbReference type="RefSeq" id="XP_029657904.1">
    <property type="nucleotide sequence ID" value="XM_029802044.1"/>
</dbReference>
<gene>
    <name evidence="2" type="primary">LOC115232201</name>
</gene>
<reference evidence="2" key="1">
    <citation type="submission" date="2025-08" db="UniProtKB">
        <authorList>
            <consortium name="RefSeq"/>
        </authorList>
    </citation>
    <scope>IDENTIFICATION</scope>
</reference>
<name>A0A6P7TZM4_9MOLL</name>
<evidence type="ECO:0000313" key="2">
    <source>
        <dbReference type="RefSeq" id="XP_029657904.1"/>
    </source>
</evidence>
<dbReference type="KEGG" id="osn:115232201"/>
<proteinExistence type="predicted"/>
<dbReference type="AlphaFoldDB" id="A0A6P7TZM4"/>